<dbReference type="InterPro" id="IPR002491">
    <property type="entry name" value="ABC_transptr_periplasmic_BD"/>
</dbReference>
<evidence type="ECO:0000313" key="7">
    <source>
        <dbReference type="EMBL" id="GFZ86414.1"/>
    </source>
</evidence>
<reference evidence="8" key="1">
    <citation type="journal article" date="2019" name="Int. J. Syst. Evol. Microbiol.">
        <title>The Global Catalogue of Microorganisms (GCM) 10K type strain sequencing project: providing services to taxonomists for standard genome sequencing and annotation.</title>
        <authorList>
            <consortium name="The Broad Institute Genomics Platform"/>
            <consortium name="The Broad Institute Genome Sequencing Center for Infectious Disease"/>
            <person name="Wu L."/>
            <person name="Ma J."/>
        </authorList>
    </citation>
    <scope>NUCLEOTIDE SEQUENCE [LARGE SCALE GENOMIC DNA]</scope>
    <source>
        <strain evidence="8">CGMCC 1.15043</strain>
    </source>
</reference>
<dbReference type="SUPFAM" id="SSF53807">
    <property type="entry name" value="Helical backbone' metal receptor"/>
    <property type="match status" value="1"/>
</dbReference>
<feature type="domain" description="Fe/B12 periplasmic-binding" evidence="6">
    <location>
        <begin position="65"/>
        <end position="324"/>
    </location>
</feature>
<evidence type="ECO:0000313" key="8">
    <source>
        <dbReference type="Proteomes" id="UP000615455"/>
    </source>
</evidence>
<comment type="caution">
    <text evidence="7">The sequence shown here is derived from an EMBL/GenBank/DDBJ whole genome shotgun (WGS) entry which is preliminary data.</text>
</comment>
<evidence type="ECO:0000259" key="6">
    <source>
        <dbReference type="PROSITE" id="PS50983"/>
    </source>
</evidence>
<feature type="signal peptide" evidence="5">
    <location>
        <begin position="1"/>
        <end position="28"/>
    </location>
</feature>
<dbReference type="RefSeq" id="WP_189013500.1">
    <property type="nucleotide sequence ID" value="NZ_BMHE01000017.1"/>
</dbReference>
<protein>
    <submittedName>
        <fullName evidence="7">Ferrichrome ABC transporter substrate-binding protein</fullName>
    </submittedName>
</protein>
<feature type="chain" id="PRO_5046535911" evidence="5">
    <location>
        <begin position="29"/>
        <end position="324"/>
    </location>
</feature>
<dbReference type="PANTHER" id="PTHR30532:SF21">
    <property type="entry name" value="SIDEROPHORE-BINDING LIPOPROTEIN YFIY-RELATED"/>
    <property type="match status" value="1"/>
</dbReference>
<keyword evidence="8" id="KW-1185">Reference proteome</keyword>
<comment type="similarity">
    <text evidence="2">Belongs to the bacterial solute-binding protein 8 family.</text>
</comment>
<evidence type="ECO:0000256" key="5">
    <source>
        <dbReference type="SAM" id="SignalP"/>
    </source>
</evidence>
<dbReference type="Gene3D" id="3.40.50.1980">
    <property type="entry name" value="Nitrogenase molybdenum iron protein domain"/>
    <property type="match status" value="2"/>
</dbReference>
<keyword evidence="3" id="KW-0813">Transport</keyword>
<proteinExistence type="inferred from homology"/>
<evidence type="ECO:0000256" key="3">
    <source>
        <dbReference type="ARBA" id="ARBA00022448"/>
    </source>
</evidence>
<dbReference type="Pfam" id="PF01497">
    <property type="entry name" value="Peripla_BP_2"/>
    <property type="match status" value="1"/>
</dbReference>
<evidence type="ECO:0000256" key="1">
    <source>
        <dbReference type="ARBA" id="ARBA00004196"/>
    </source>
</evidence>
<dbReference type="PROSITE" id="PS50983">
    <property type="entry name" value="FE_B12_PBP"/>
    <property type="match status" value="1"/>
</dbReference>
<evidence type="ECO:0000256" key="2">
    <source>
        <dbReference type="ARBA" id="ARBA00008814"/>
    </source>
</evidence>
<name>A0ABQ1ETE5_9BACL</name>
<comment type="subcellular location">
    <subcellularLocation>
        <location evidence="1">Cell envelope</location>
    </subcellularLocation>
</comment>
<sequence length="324" mass="35630">MQLVKRIPQFVILALLVISLAACGTSNKADSNQVSSPAASNKETAAASSRTFKHVLGEMTLDKKPTRVFAPYAEDALLVLGMKPVLKWSLGDYVQEYLEPDLKEVKAIDYTGGPSVEAILASAPDLIFLESPEMASNGNYEKYSRIAPTYVMQDSEVDWQAKLRILGDLLDRKNEADKAIASYNSSAQTAKSKLTKMGGKTVAVVRVKPKDFMLMDGVHYSGKTLFNDLGLMPHAMVKSLGQESFASISLEKLPELDADYIFYMIQGAASEGKAKELFDSHFWKNLPAVKSGHAYLVDNSYWLAEGFKANTKQIEDIVKLIGDK</sequence>
<dbReference type="PROSITE" id="PS51257">
    <property type="entry name" value="PROKAR_LIPOPROTEIN"/>
    <property type="match status" value="1"/>
</dbReference>
<dbReference type="EMBL" id="BMHE01000017">
    <property type="protein sequence ID" value="GFZ86414.1"/>
    <property type="molecule type" value="Genomic_DNA"/>
</dbReference>
<dbReference type="Proteomes" id="UP000615455">
    <property type="component" value="Unassembled WGS sequence"/>
</dbReference>
<accession>A0ABQ1ETE5</accession>
<gene>
    <name evidence="7" type="ORF">GCM10008018_35660</name>
</gene>
<dbReference type="InterPro" id="IPR051313">
    <property type="entry name" value="Bact_iron-sidero_bind"/>
</dbReference>
<keyword evidence="4 5" id="KW-0732">Signal</keyword>
<organism evidence="7 8">
    <name type="scientific">Paenibacillus marchantiophytorum</name>
    <dbReference type="NCBI Taxonomy" id="1619310"/>
    <lineage>
        <taxon>Bacteria</taxon>
        <taxon>Bacillati</taxon>
        <taxon>Bacillota</taxon>
        <taxon>Bacilli</taxon>
        <taxon>Bacillales</taxon>
        <taxon>Paenibacillaceae</taxon>
        <taxon>Paenibacillus</taxon>
    </lineage>
</organism>
<dbReference type="PANTHER" id="PTHR30532">
    <property type="entry name" value="IRON III DICITRATE-BINDING PERIPLASMIC PROTEIN"/>
    <property type="match status" value="1"/>
</dbReference>
<evidence type="ECO:0000256" key="4">
    <source>
        <dbReference type="ARBA" id="ARBA00022729"/>
    </source>
</evidence>